<organism evidence="1 2">
    <name type="scientific">Yersinia aleksiciae</name>
    <dbReference type="NCBI Taxonomy" id="263819"/>
    <lineage>
        <taxon>Bacteria</taxon>
        <taxon>Pseudomonadati</taxon>
        <taxon>Pseudomonadota</taxon>
        <taxon>Gammaproteobacteria</taxon>
        <taxon>Enterobacterales</taxon>
        <taxon>Yersiniaceae</taxon>
        <taxon>Yersinia</taxon>
    </lineage>
</organism>
<protein>
    <submittedName>
        <fullName evidence="1">Uncharacterized protein</fullName>
    </submittedName>
</protein>
<reference evidence="2" key="1">
    <citation type="submission" date="2015-03" db="EMBL/GenBank/DDBJ databases">
        <authorList>
            <consortium name="Pathogen Informatics"/>
        </authorList>
    </citation>
    <scope>NUCLEOTIDE SEQUENCE [LARGE SCALE GENOMIC DNA]</scope>
    <source>
        <strain evidence="2">IP27925</strain>
    </source>
</reference>
<evidence type="ECO:0000313" key="1">
    <source>
        <dbReference type="EMBL" id="CNL93671.1"/>
    </source>
</evidence>
<sequence>MAISMLPVERKFPLPAELTGRINDLIREYDGEVGICEVLGVLEIVKFGLLNKQTNEVA</sequence>
<gene>
    <name evidence="1" type="ORF">ERS008460_04145</name>
</gene>
<dbReference type="RefSeq" id="WP_181949601.1">
    <property type="nucleotide sequence ID" value="NZ_CQEM01000036.1"/>
</dbReference>
<name>A0A0T9V112_YERAE</name>
<accession>A0A0T9V112</accession>
<evidence type="ECO:0000313" key="2">
    <source>
        <dbReference type="Proteomes" id="UP000040088"/>
    </source>
</evidence>
<dbReference type="AlphaFoldDB" id="A0A0T9V112"/>
<proteinExistence type="predicted"/>
<dbReference type="EMBL" id="CQEM01000036">
    <property type="protein sequence ID" value="CNL93671.1"/>
    <property type="molecule type" value="Genomic_DNA"/>
</dbReference>
<dbReference type="Proteomes" id="UP000040088">
    <property type="component" value="Unassembled WGS sequence"/>
</dbReference>
<dbReference type="STRING" id="28152.CH54_3768"/>